<dbReference type="Pfam" id="PF13561">
    <property type="entry name" value="adh_short_C2"/>
    <property type="match status" value="1"/>
</dbReference>
<evidence type="ECO:0000313" key="3">
    <source>
        <dbReference type="EMBL" id="MCY9694741.1"/>
    </source>
</evidence>
<reference evidence="3 4" key="1">
    <citation type="submission" date="2022-05" db="EMBL/GenBank/DDBJ databases">
        <title>Genome Sequencing of Bee-Associated Microbes.</title>
        <authorList>
            <person name="Dunlap C."/>
        </authorList>
    </citation>
    <scope>NUCLEOTIDE SEQUENCE [LARGE SCALE GENOMIC DNA]</scope>
    <source>
        <strain evidence="3 4">NRRL B-14421</strain>
    </source>
</reference>
<dbReference type="Gene3D" id="3.40.50.720">
    <property type="entry name" value="NAD(P)-binding Rossmann-like Domain"/>
    <property type="match status" value="1"/>
</dbReference>
<name>A0ABT4GEX6_9BACL</name>
<sequence>MASTITPNPTGLQLIPPYPAQHQNQQPGIELLMTPRPVFDNPNYKGSGKLKDKVALITGGDSGQGRAIAVAYAKEGADVVIVYLNEHADAEDTKQFVEQKGRQCLSIAGDIGNEAFCKQVVEQTVKQFGKLDILVNNAAEQHVQNSLGDITSEQMEQTFRTNFFSVFFLSKAALAHMKPGSAIINAASLTAYEGNEQLIDYSATKGAIVAFTRSLSKSLHSKGIRVNGVVPGTIWTPLIPASFPADQVANWGAKTPKKRAGQPYEIAPAYVYFAYSNNPNFSYTLIETTPFCAK</sequence>
<dbReference type="PANTHER" id="PTHR48107:SF16">
    <property type="entry name" value="NADPH-DEPENDENT ALDEHYDE REDUCTASE 1, CHLOROPLASTIC"/>
    <property type="match status" value="1"/>
</dbReference>
<keyword evidence="2" id="KW-0560">Oxidoreductase</keyword>
<dbReference type="NCBIfam" id="NF005214">
    <property type="entry name" value="PRK06701.1"/>
    <property type="match status" value="1"/>
</dbReference>
<gene>
    <name evidence="3" type="ORF">M5X19_17780</name>
</gene>
<dbReference type="SUPFAM" id="SSF51735">
    <property type="entry name" value="NAD(P)-binding Rossmann-fold domains"/>
    <property type="match status" value="1"/>
</dbReference>
<dbReference type="Proteomes" id="UP001527099">
    <property type="component" value="Unassembled WGS sequence"/>
</dbReference>
<comment type="similarity">
    <text evidence="1">Belongs to the short-chain dehydrogenases/reductases (SDR) family.</text>
</comment>
<keyword evidence="4" id="KW-1185">Reference proteome</keyword>
<dbReference type="InterPro" id="IPR020904">
    <property type="entry name" value="Sc_DH/Rdtase_CS"/>
</dbReference>
<dbReference type="EMBL" id="JAMDMX010000054">
    <property type="protein sequence ID" value="MCY9694741.1"/>
    <property type="molecule type" value="Genomic_DNA"/>
</dbReference>
<organism evidence="3 4">
    <name type="scientific">Paenibacillus alginolyticus</name>
    <dbReference type="NCBI Taxonomy" id="59839"/>
    <lineage>
        <taxon>Bacteria</taxon>
        <taxon>Bacillati</taxon>
        <taxon>Bacillota</taxon>
        <taxon>Bacilli</taxon>
        <taxon>Bacillales</taxon>
        <taxon>Paenibacillaceae</taxon>
        <taxon>Paenibacillus</taxon>
    </lineage>
</organism>
<protein>
    <submittedName>
        <fullName evidence="3">SDR family oxidoreductase</fullName>
    </submittedName>
</protein>
<dbReference type="PANTHER" id="PTHR48107">
    <property type="entry name" value="NADPH-DEPENDENT ALDEHYDE REDUCTASE-LIKE PROTEIN, CHLOROPLASTIC-RELATED"/>
    <property type="match status" value="1"/>
</dbReference>
<evidence type="ECO:0000256" key="2">
    <source>
        <dbReference type="ARBA" id="ARBA00023002"/>
    </source>
</evidence>
<dbReference type="InterPro" id="IPR036291">
    <property type="entry name" value="NAD(P)-bd_dom_sf"/>
</dbReference>
<dbReference type="InterPro" id="IPR002347">
    <property type="entry name" value="SDR_fam"/>
</dbReference>
<dbReference type="RefSeq" id="WP_051253036.1">
    <property type="nucleotide sequence ID" value="NZ_JAMDMW010000012.1"/>
</dbReference>
<dbReference type="PROSITE" id="PS00061">
    <property type="entry name" value="ADH_SHORT"/>
    <property type="match status" value="1"/>
</dbReference>
<evidence type="ECO:0000256" key="1">
    <source>
        <dbReference type="ARBA" id="ARBA00006484"/>
    </source>
</evidence>
<accession>A0ABT4GEX6</accession>
<dbReference type="PRINTS" id="PR00081">
    <property type="entry name" value="GDHRDH"/>
</dbReference>
<evidence type="ECO:0000313" key="4">
    <source>
        <dbReference type="Proteomes" id="UP001527099"/>
    </source>
</evidence>
<dbReference type="PRINTS" id="PR00080">
    <property type="entry name" value="SDRFAMILY"/>
</dbReference>
<proteinExistence type="inferred from homology"/>
<comment type="caution">
    <text evidence="3">The sequence shown here is derived from an EMBL/GenBank/DDBJ whole genome shotgun (WGS) entry which is preliminary data.</text>
</comment>